<organism evidence="1 2">
    <name type="scientific">Tribolium castaneum</name>
    <name type="common">Red flour beetle</name>
    <dbReference type="NCBI Taxonomy" id="7070"/>
    <lineage>
        <taxon>Eukaryota</taxon>
        <taxon>Metazoa</taxon>
        <taxon>Ecdysozoa</taxon>
        <taxon>Arthropoda</taxon>
        <taxon>Hexapoda</taxon>
        <taxon>Insecta</taxon>
        <taxon>Pterygota</taxon>
        <taxon>Neoptera</taxon>
        <taxon>Endopterygota</taxon>
        <taxon>Coleoptera</taxon>
        <taxon>Polyphaga</taxon>
        <taxon>Cucujiformia</taxon>
        <taxon>Tenebrionidae</taxon>
        <taxon>Tenebrionidae incertae sedis</taxon>
        <taxon>Tribolium</taxon>
    </lineage>
</organism>
<evidence type="ECO:0000313" key="2">
    <source>
        <dbReference type="Proteomes" id="UP000007266"/>
    </source>
</evidence>
<dbReference type="Proteomes" id="UP000007266">
    <property type="component" value="Linkage group 9"/>
</dbReference>
<dbReference type="InParanoid" id="D6X131"/>
<dbReference type="HOGENOM" id="CLU_2500836_0_0_1"/>
<protein>
    <submittedName>
        <fullName evidence="1">Uncharacterized protein</fullName>
    </submittedName>
</protein>
<dbReference type="EMBL" id="KQ971367">
    <property type="protein sequence ID" value="EFA09402.1"/>
    <property type="molecule type" value="Genomic_DNA"/>
</dbReference>
<reference evidence="1 2" key="1">
    <citation type="journal article" date="2008" name="Nature">
        <title>The genome of the model beetle and pest Tribolium castaneum.</title>
        <authorList>
            <consortium name="Tribolium Genome Sequencing Consortium"/>
            <person name="Richards S."/>
            <person name="Gibbs R.A."/>
            <person name="Weinstock G.M."/>
            <person name="Brown S.J."/>
            <person name="Denell R."/>
            <person name="Beeman R.W."/>
            <person name="Gibbs R."/>
            <person name="Beeman R.W."/>
            <person name="Brown S.J."/>
            <person name="Bucher G."/>
            <person name="Friedrich M."/>
            <person name="Grimmelikhuijzen C.J."/>
            <person name="Klingler M."/>
            <person name="Lorenzen M."/>
            <person name="Richards S."/>
            <person name="Roth S."/>
            <person name="Schroder R."/>
            <person name="Tautz D."/>
            <person name="Zdobnov E.M."/>
            <person name="Muzny D."/>
            <person name="Gibbs R.A."/>
            <person name="Weinstock G.M."/>
            <person name="Attaway T."/>
            <person name="Bell S."/>
            <person name="Buhay C.J."/>
            <person name="Chandrabose M.N."/>
            <person name="Chavez D."/>
            <person name="Clerk-Blankenburg K.P."/>
            <person name="Cree A."/>
            <person name="Dao M."/>
            <person name="Davis C."/>
            <person name="Chacko J."/>
            <person name="Dinh H."/>
            <person name="Dugan-Rocha S."/>
            <person name="Fowler G."/>
            <person name="Garner T.T."/>
            <person name="Garnes J."/>
            <person name="Gnirke A."/>
            <person name="Hawes A."/>
            <person name="Hernandez J."/>
            <person name="Hines S."/>
            <person name="Holder M."/>
            <person name="Hume J."/>
            <person name="Jhangiani S.N."/>
            <person name="Joshi V."/>
            <person name="Khan Z.M."/>
            <person name="Jackson L."/>
            <person name="Kovar C."/>
            <person name="Kowis A."/>
            <person name="Lee S."/>
            <person name="Lewis L.R."/>
            <person name="Margolis J."/>
            <person name="Morgan M."/>
            <person name="Nazareth L.V."/>
            <person name="Nguyen N."/>
            <person name="Okwuonu G."/>
            <person name="Parker D."/>
            <person name="Richards S."/>
            <person name="Ruiz S.J."/>
            <person name="Santibanez J."/>
            <person name="Savard J."/>
            <person name="Scherer S.E."/>
            <person name="Schneider B."/>
            <person name="Sodergren E."/>
            <person name="Tautz D."/>
            <person name="Vattahil S."/>
            <person name="Villasana D."/>
            <person name="White C.S."/>
            <person name="Wright R."/>
            <person name="Park Y."/>
            <person name="Beeman R.W."/>
            <person name="Lord J."/>
            <person name="Oppert B."/>
            <person name="Lorenzen M."/>
            <person name="Brown S."/>
            <person name="Wang L."/>
            <person name="Savard J."/>
            <person name="Tautz D."/>
            <person name="Richards S."/>
            <person name="Weinstock G."/>
            <person name="Gibbs R.A."/>
            <person name="Liu Y."/>
            <person name="Worley K."/>
            <person name="Weinstock G."/>
            <person name="Elsik C.G."/>
            <person name="Reese J.T."/>
            <person name="Elhaik E."/>
            <person name="Landan G."/>
            <person name="Graur D."/>
            <person name="Arensburger P."/>
            <person name="Atkinson P."/>
            <person name="Beeman R.W."/>
            <person name="Beidler J."/>
            <person name="Brown S.J."/>
            <person name="Demuth J.P."/>
            <person name="Drury D.W."/>
            <person name="Du Y.Z."/>
            <person name="Fujiwara H."/>
            <person name="Lorenzen M."/>
            <person name="Maselli V."/>
            <person name="Osanai M."/>
            <person name="Park Y."/>
            <person name="Robertson H.M."/>
            <person name="Tu Z."/>
            <person name="Wang J.J."/>
            <person name="Wang S."/>
            <person name="Richards S."/>
            <person name="Song H."/>
            <person name="Zhang L."/>
            <person name="Sodergren E."/>
            <person name="Werner D."/>
            <person name="Stanke M."/>
            <person name="Morgenstern B."/>
            <person name="Solovyev V."/>
            <person name="Kosarev P."/>
            <person name="Brown G."/>
            <person name="Chen H.C."/>
            <person name="Ermolaeva O."/>
            <person name="Hlavina W."/>
            <person name="Kapustin Y."/>
            <person name="Kiryutin B."/>
            <person name="Kitts P."/>
            <person name="Maglott D."/>
            <person name="Pruitt K."/>
            <person name="Sapojnikov V."/>
            <person name="Souvorov A."/>
            <person name="Mackey A.J."/>
            <person name="Waterhouse R.M."/>
            <person name="Wyder S."/>
            <person name="Zdobnov E.M."/>
            <person name="Zdobnov E.M."/>
            <person name="Wyder S."/>
            <person name="Kriventseva E.V."/>
            <person name="Kadowaki T."/>
            <person name="Bork P."/>
            <person name="Aranda M."/>
            <person name="Bao R."/>
            <person name="Beermann A."/>
            <person name="Berns N."/>
            <person name="Bolognesi R."/>
            <person name="Bonneton F."/>
            <person name="Bopp D."/>
            <person name="Brown S.J."/>
            <person name="Bucher G."/>
            <person name="Butts T."/>
            <person name="Chaumot A."/>
            <person name="Denell R.E."/>
            <person name="Ferrier D.E."/>
            <person name="Friedrich M."/>
            <person name="Gordon C.M."/>
            <person name="Jindra M."/>
            <person name="Klingler M."/>
            <person name="Lan Q."/>
            <person name="Lattorff H.M."/>
            <person name="Laudet V."/>
            <person name="von Levetsow C."/>
            <person name="Liu Z."/>
            <person name="Lutz R."/>
            <person name="Lynch J.A."/>
            <person name="da Fonseca R.N."/>
            <person name="Posnien N."/>
            <person name="Reuter R."/>
            <person name="Roth S."/>
            <person name="Savard J."/>
            <person name="Schinko J.B."/>
            <person name="Schmitt C."/>
            <person name="Schoppmeier M."/>
            <person name="Schroder R."/>
            <person name="Shippy T.D."/>
            <person name="Simonnet F."/>
            <person name="Marques-Souza H."/>
            <person name="Tautz D."/>
            <person name="Tomoyasu Y."/>
            <person name="Trauner J."/>
            <person name="Van der Zee M."/>
            <person name="Vervoort M."/>
            <person name="Wittkopp N."/>
            <person name="Wimmer E.A."/>
            <person name="Yang X."/>
            <person name="Jones A.K."/>
            <person name="Sattelle D.B."/>
            <person name="Ebert P.R."/>
            <person name="Nelson D."/>
            <person name="Scott J.G."/>
            <person name="Beeman R.W."/>
            <person name="Muthukrishnan S."/>
            <person name="Kramer K.J."/>
            <person name="Arakane Y."/>
            <person name="Beeman R.W."/>
            <person name="Zhu Q."/>
            <person name="Hogenkamp D."/>
            <person name="Dixit R."/>
            <person name="Oppert B."/>
            <person name="Jiang H."/>
            <person name="Zou Z."/>
            <person name="Marshall J."/>
            <person name="Elpidina E."/>
            <person name="Vinokurov K."/>
            <person name="Oppert C."/>
            <person name="Zou Z."/>
            <person name="Evans J."/>
            <person name="Lu Z."/>
            <person name="Zhao P."/>
            <person name="Sumathipala N."/>
            <person name="Altincicek B."/>
            <person name="Vilcinskas A."/>
            <person name="Williams M."/>
            <person name="Hultmark D."/>
            <person name="Hetru C."/>
            <person name="Jiang H."/>
            <person name="Grimmelikhuijzen C.J."/>
            <person name="Hauser F."/>
            <person name="Cazzamali G."/>
            <person name="Williamson M."/>
            <person name="Park Y."/>
            <person name="Li B."/>
            <person name="Tanaka Y."/>
            <person name="Predel R."/>
            <person name="Neupert S."/>
            <person name="Schachtner J."/>
            <person name="Verleyen P."/>
            <person name="Raible F."/>
            <person name="Bork P."/>
            <person name="Friedrich M."/>
            <person name="Walden K.K."/>
            <person name="Robertson H.M."/>
            <person name="Angeli S."/>
            <person name="Foret S."/>
            <person name="Bucher G."/>
            <person name="Schuetz S."/>
            <person name="Maleszka R."/>
            <person name="Wimmer E.A."/>
            <person name="Beeman R.W."/>
            <person name="Lorenzen M."/>
            <person name="Tomoyasu Y."/>
            <person name="Miller S.C."/>
            <person name="Grossmann D."/>
            <person name="Bucher G."/>
        </authorList>
    </citation>
    <scope>NUCLEOTIDE SEQUENCE [LARGE SCALE GENOMIC DNA]</scope>
    <source>
        <strain evidence="1 2">Georgia GA2</strain>
    </source>
</reference>
<accession>D6X131</accession>
<sequence length="86" mass="9102">MKPIELFFLGKKSSPLEMASCVVSIALVWTELSQSAPDINSGQTCTTPLEDAAAAAAAARGQQVCMPPCCCFSYTYYLPSTTSLTS</sequence>
<evidence type="ECO:0000313" key="1">
    <source>
        <dbReference type="EMBL" id="EFA09402.1"/>
    </source>
</evidence>
<proteinExistence type="predicted"/>
<name>D6X131_TRICA</name>
<dbReference type="AlphaFoldDB" id="D6X131"/>
<reference evidence="1 2" key="2">
    <citation type="journal article" date="2010" name="Nucleic Acids Res.">
        <title>BeetleBase in 2010: revisions to provide comprehensive genomic information for Tribolium castaneum.</title>
        <authorList>
            <person name="Kim H.S."/>
            <person name="Murphy T."/>
            <person name="Xia J."/>
            <person name="Caragea D."/>
            <person name="Park Y."/>
            <person name="Beeman R.W."/>
            <person name="Lorenzen M.D."/>
            <person name="Butcher S."/>
            <person name="Manak J.R."/>
            <person name="Brown S.J."/>
        </authorList>
    </citation>
    <scope>GENOME REANNOTATION</scope>
    <source>
        <strain evidence="1 2">Georgia GA2</strain>
    </source>
</reference>
<gene>
    <name evidence="1" type="primary">GLEAN_04320</name>
    <name evidence="1" type="ORF">TcasGA2_TC004320</name>
</gene>
<keyword evidence="2" id="KW-1185">Reference proteome</keyword>